<keyword evidence="2" id="KW-0505">Motor protein</keyword>
<dbReference type="STRING" id="4846.A0A367JMQ6"/>
<feature type="coiled-coil region" evidence="4">
    <location>
        <begin position="155"/>
        <end position="203"/>
    </location>
</feature>
<feature type="coiled-coil region" evidence="4">
    <location>
        <begin position="239"/>
        <end position="331"/>
    </location>
</feature>
<dbReference type="GO" id="GO:0003777">
    <property type="term" value="F:microtubule motor activity"/>
    <property type="evidence" value="ECO:0007669"/>
    <property type="project" value="InterPro"/>
</dbReference>
<evidence type="ECO:0000256" key="1">
    <source>
        <dbReference type="ARBA" id="ARBA00023054"/>
    </source>
</evidence>
<gene>
    <name evidence="6" type="primary">KIP2</name>
    <name evidence="6" type="ORF">CU098_008720</name>
</gene>
<dbReference type="GO" id="GO:0008017">
    <property type="term" value="F:microtubule binding"/>
    <property type="evidence" value="ECO:0007669"/>
    <property type="project" value="InterPro"/>
</dbReference>
<feature type="non-terminal residue" evidence="6">
    <location>
        <position position="1"/>
    </location>
</feature>
<evidence type="ECO:0000259" key="5">
    <source>
        <dbReference type="PROSITE" id="PS50067"/>
    </source>
</evidence>
<dbReference type="OrthoDB" id="3176171at2759"/>
<dbReference type="GO" id="GO:0005524">
    <property type="term" value="F:ATP binding"/>
    <property type="evidence" value="ECO:0007669"/>
    <property type="project" value="InterPro"/>
</dbReference>
<comment type="caution">
    <text evidence="6">The sequence shown here is derived from an EMBL/GenBank/DDBJ whole genome shotgun (WGS) entry which is preliminary data.</text>
</comment>
<proteinExistence type="inferred from homology"/>
<dbReference type="PANTHER" id="PTHR47968">
    <property type="entry name" value="CENTROMERE PROTEIN E"/>
    <property type="match status" value="1"/>
</dbReference>
<dbReference type="Pfam" id="PF00225">
    <property type="entry name" value="Kinesin"/>
    <property type="match status" value="1"/>
</dbReference>
<reference evidence="6 7" key="1">
    <citation type="journal article" date="2018" name="G3 (Bethesda)">
        <title>Phylogenetic and Phylogenomic Definition of Rhizopus Species.</title>
        <authorList>
            <person name="Gryganskyi A.P."/>
            <person name="Golan J."/>
            <person name="Dolatabadi S."/>
            <person name="Mondo S."/>
            <person name="Robb S."/>
            <person name="Idnurm A."/>
            <person name="Muszewska A."/>
            <person name="Steczkiewicz K."/>
            <person name="Masonjones S."/>
            <person name="Liao H.L."/>
            <person name="Gajdeczka M.T."/>
            <person name="Anike F."/>
            <person name="Vuek A."/>
            <person name="Anishchenko I.M."/>
            <person name="Voigt K."/>
            <person name="de Hoog G.S."/>
            <person name="Smith M.E."/>
            <person name="Heitman J."/>
            <person name="Vilgalys R."/>
            <person name="Stajich J.E."/>
        </authorList>
    </citation>
    <scope>NUCLEOTIDE SEQUENCE [LARGE SCALE GENOMIC DNA]</scope>
    <source>
        <strain evidence="6 7">LSU 92-RS-03</strain>
    </source>
</reference>
<evidence type="ECO:0000313" key="6">
    <source>
        <dbReference type="EMBL" id="RCH90981.1"/>
    </source>
</evidence>
<evidence type="ECO:0000256" key="2">
    <source>
        <dbReference type="ARBA" id="ARBA00023175"/>
    </source>
</evidence>
<dbReference type="Proteomes" id="UP000253551">
    <property type="component" value="Unassembled WGS sequence"/>
</dbReference>
<evidence type="ECO:0000256" key="3">
    <source>
        <dbReference type="PROSITE-ProRule" id="PRU00283"/>
    </source>
</evidence>
<feature type="coiled-coil region" evidence="4">
    <location>
        <begin position="69"/>
        <end position="96"/>
    </location>
</feature>
<keyword evidence="1 4" id="KW-0175">Coiled coil</keyword>
<evidence type="ECO:0000256" key="4">
    <source>
        <dbReference type="SAM" id="Coils"/>
    </source>
</evidence>
<comment type="similarity">
    <text evidence="3">Belongs to the TRAFAC class myosin-kinesin ATPase superfamily. Kinesin family.</text>
</comment>
<dbReference type="InterPro" id="IPR027417">
    <property type="entry name" value="P-loop_NTPase"/>
</dbReference>
<dbReference type="InterPro" id="IPR001752">
    <property type="entry name" value="Kinesin_motor_dom"/>
</dbReference>
<dbReference type="SUPFAM" id="SSF52540">
    <property type="entry name" value="P-loop containing nucleoside triphosphate hydrolases"/>
    <property type="match status" value="1"/>
</dbReference>
<name>A0A367JMQ6_RHIST</name>
<sequence>AVHIPFRNSKLTRILQAALSGNARISVICTINPTLASKNESLNTLRFAQRAKLVKTAAKMTRILDNSELQNCLIRIAELQTKMQEKNDLEAETRERLKSLLGLILTSSKATGDDDHIHNDEMFSRLSNLSQDTLVNETTMRDVVARCEEGFAAQIEAHQRQMEKMAMNIESMQDTLRVMESVNAKQNETLSKREAHIEKLKQELAASTAAAAAQASSLRASKVPTTSLSSKQKIIDGLEVKKAQQIKDEQEAIEALKQEKTEALARAQDMAELLKKEKAEALRREQDMAEALKQEQKRIEILRQERNEILKKEQQQINEAMRKDQEEQELKMADLTVAISSAAQMITDAISNGMQISVEEDYDMMTTSSVSSAEDVNQAITHTIENVIAASLSTKSTVDTTAITSAIQSAIQSSILSSSMSTHSTSASTPEFTTIQEAISFIQSDPIQLYESFCIVDQDDDVPELILQNSLQKSQHWTTEQCQNFEIEPIRQDIPYTDRAIVNHDSMTTQDDIYKPYSVSIEQPSVFGFLLNRWTFLFAVVYFFSQYF</sequence>
<dbReference type="InterPro" id="IPR027640">
    <property type="entry name" value="Kinesin-like_fam"/>
</dbReference>
<organism evidence="6 7">
    <name type="scientific">Rhizopus stolonifer</name>
    <name type="common">Rhizopus nigricans</name>
    <dbReference type="NCBI Taxonomy" id="4846"/>
    <lineage>
        <taxon>Eukaryota</taxon>
        <taxon>Fungi</taxon>
        <taxon>Fungi incertae sedis</taxon>
        <taxon>Mucoromycota</taxon>
        <taxon>Mucoromycotina</taxon>
        <taxon>Mucoromycetes</taxon>
        <taxon>Mucorales</taxon>
        <taxon>Mucorineae</taxon>
        <taxon>Rhizopodaceae</taxon>
        <taxon>Rhizopus</taxon>
    </lineage>
</organism>
<comment type="caution">
    <text evidence="3">Lacks conserved residue(s) required for the propagation of feature annotation.</text>
</comment>
<evidence type="ECO:0000313" key="7">
    <source>
        <dbReference type="Proteomes" id="UP000253551"/>
    </source>
</evidence>
<dbReference type="Gene3D" id="1.20.58.1980">
    <property type="match status" value="1"/>
</dbReference>
<dbReference type="GO" id="GO:0007018">
    <property type="term" value="P:microtubule-based movement"/>
    <property type="evidence" value="ECO:0007669"/>
    <property type="project" value="InterPro"/>
</dbReference>
<keyword evidence="7" id="KW-1185">Reference proteome</keyword>
<accession>A0A367JMQ6</accession>
<dbReference type="AlphaFoldDB" id="A0A367JMQ6"/>
<dbReference type="PROSITE" id="PS50067">
    <property type="entry name" value="KINESIN_MOTOR_2"/>
    <property type="match status" value="1"/>
</dbReference>
<feature type="domain" description="Kinesin motor" evidence="5">
    <location>
        <begin position="1"/>
        <end position="54"/>
    </location>
</feature>
<protein>
    <submittedName>
        <fullName evidence="6">Kinesin-like protein kip2</fullName>
    </submittedName>
</protein>
<dbReference type="EMBL" id="PJQM01003066">
    <property type="protein sequence ID" value="RCH90981.1"/>
    <property type="molecule type" value="Genomic_DNA"/>
</dbReference>
<dbReference type="PANTHER" id="PTHR47968:SF75">
    <property type="entry name" value="CENTROMERE-ASSOCIATED PROTEIN E"/>
    <property type="match status" value="1"/>
</dbReference>